<dbReference type="RefSeq" id="WP_379153421.1">
    <property type="nucleotide sequence ID" value="NZ_JBHSRJ010000004.1"/>
</dbReference>
<dbReference type="PANTHER" id="PTHR43393">
    <property type="entry name" value="CYTOKININ RIBOSIDE 5'-MONOPHOSPHATE PHOSPHORIBOHYDROLASE"/>
    <property type="match status" value="1"/>
</dbReference>
<evidence type="ECO:0000313" key="1">
    <source>
        <dbReference type="EMBL" id="MFC6043395.1"/>
    </source>
</evidence>
<reference evidence="2" key="1">
    <citation type="journal article" date="2019" name="Int. J. Syst. Evol. Microbiol.">
        <title>The Global Catalogue of Microorganisms (GCM) 10K type strain sequencing project: providing services to taxonomists for standard genome sequencing and annotation.</title>
        <authorList>
            <consortium name="The Broad Institute Genomics Platform"/>
            <consortium name="The Broad Institute Genome Sequencing Center for Infectious Disease"/>
            <person name="Wu L."/>
            <person name="Ma J."/>
        </authorList>
    </citation>
    <scope>NUCLEOTIDE SEQUENCE [LARGE SCALE GENOMIC DNA]</scope>
    <source>
        <strain evidence="2">CCUG 54522</strain>
    </source>
</reference>
<gene>
    <name evidence="1" type="ORF">ACFPYL_09940</name>
</gene>
<dbReference type="EMBL" id="JBHSRJ010000004">
    <property type="protein sequence ID" value="MFC6043395.1"/>
    <property type="molecule type" value="Genomic_DNA"/>
</dbReference>
<dbReference type="GO" id="GO:0016798">
    <property type="term" value="F:hydrolase activity, acting on glycosyl bonds"/>
    <property type="evidence" value="ECO:0007669"/>
    <property type="project" value="UniProtKB-KW"/>
</dbReference>
<keyword evidence="1" id="KW-0326">Glycosidase</keyword>
<protein>
    <submittedName>
        <fullName evidence="1">LOG family protein</fullName>
        <ecNumber evidence="1">3.2.2.-</ecNumber>
    </submittedName>
</protein>
<dbReference type="Gene3D" id="3.40.50.450">
    <property type="match status" value="1"/>
</dbReference>
<dbReference type="PANTHER" id="PTHR43393:SF3">
    <property type="entry name" value="LYSINE DECARBOXYLASE-LIKE PROTEIN"/>
    <property type="match status" value="1"/>
</dbReference>
<dbReference type="InterPro" id="IPR052341">
    <property type="entry name" value="LOG_family_nucleotidases"/>
</dbReference>
<name>A0ABW1LIY2_9ACTN</name>
<proteinExistence type="predicted"/>
<comment type="caution">
    <text evidence="1">The sequence shown here is derived from an EMBL/GenBank/DDBJ whole genome shotgun (WGS) entry which is preliminary data.</text>
</comment>
<evidence type="ECO:0000313" key="2">
    <source>
        <dbReference type="Proteomes" id="UP001596135"/>
    </source>
</evidence>
<dbReference type="EC" id="3.2.2.-" evidence="1"/>
<dbReference type="Proteomes" id="UP001596135">
    <property type="component" value="Unassembled WGS sequence"/>
</dbReference>
<dbReference type="SUPFAM" id="SSF102405">
    <property type="entry name" value="MCP/YpsA-like"/>
    <property type="match status" value="1"/>
</dbReference>
<keyword evidence="2" id="KW-1185">Reference proteome</keyword>
<sequence>MQRPGVVRGEPVEAVTQLELWMADEPDVPVDTARTSLYTAAELYGHGAYADSLDGSAYAWSRRPRTRAATLARALHDHAIDLALDSWTSGRRLVGVMGGHRLERGEPTYADAARLGAALGAGHVVATGGGPGAMEAANLGARFAGRPDDLDAALAQLAGVPSYQPSVDAWVRRAFEVLERFPADTDTLGIPTWHYGHEPPNVFATAIAKYFRNSTREATLLEVCDAGIVFLPGLGGTVQEIFQDACENYYATEDAVAPMVLVGAAYWTEELPAWPLLRTIARGRAMEEHVHLVDSLAEAVNLIVSGT</sequence>
<accession>A0ABW1LIY2</accession>
<organism evidence="1 2">
    <name type="scientific">Nocardioides hankookensis</name>
    <dbReference type="NCBI Taxonomy" id="443157"/>
    <lineage>
        <taxon>Bacteria</taxon>
        <taxon>Bacillati</taxon>
        <taxon>Actinomycetota</taxon>
        <taxon>Actinomycetes</taxon>
        <taxon>Propionibacteriales</taxon>
        <taxon>Nocardioidaceae</taxon>
        <taxon>Nocardioides</taxon>
    </lineage>
</organism>
<keyword evidence="1" id="KW-0378">Hydrolase</keyword>